<keyword evidence="4" id="KW-1185">Reference proteome</keyword>
<dbReference type="AlphaFoldDB" id="A0A0C9Y8C1"/>
<dbReference type="EMBL" id="KN838571">
    <property type="protein sequence ID" value="KIK04293.1"/>
    <property type="molecule type" value="Genomic_DNA"/>
</dbReference>
<evidence type="ECO:0000256" key="1">
    <source>
        <dbReference type="SAM" id="Phobius"/>
    </source>
</evidence>
<dbReference type="OrthoDB" id="2937326at2759"/>
<feature type="transmembrane region" description="Helical" evidence="1">
    <location>
        <begin position="136"/>
        <end position="155"/>
    </location>
</feature>
<evidence type="ECO:0000259" key="2">
    <source>
        <dbReference type="Pfam" id="PF24803"/>
    </source>
</evidence>
<dbReference type="PANTHER" id="PTHR37019">
    <property type="entry name" value="CHROMOSOME 1, WHOLE GENOME SHOTGUN SEQUENCE"/>
    <property type="match status" value="1"/>
</dbReference>
<keyword evidence="1" id="KW-0472">Membrane</keyword>
<dbReference type="Proteomes" id="UP000054477">
    <property type="component" value="Unassembled WGS sequence"/>
</dbReference>
<dbReference type="InterPro" id="IPR056121">
    <property type="entry name" value="DUF7704"/>
</dbReference>
<reference evidence="4" key="2">
    <citation type="submission" date="2015-01" db="EMBL/GenBank/DDBJ databases">
        <title>Evolutionary Origins and Diversification of the Mycorrhizal Mutualists.</title>
        <authorList>
            <consortium name="DOE Joint Genome Institute"/>
            <consortium name="Mycorrhizal Genomics Consortium"/>
            <person name="Kohler A."/>
            <person name="Kuo A."/>
            <person name="Nagy L.G."/>
            <person name="Floudas D."/>
            <person name="Copeland A."/>
            <person name="Barry K.W."/>
            <person name="Cichocki N."/>
            <person name="Veneault-Fourrey C."/>
            <person name="LaButti K."/>
            <person name="Lindquist E.A."/>
            <person name="Lipzen A."/>
            <person name="Lundell T."/>
            <person name="Morin E."/>
            <person name="Murat C."/>
            <person name="Riley R."/>
            <person name="Ohm R."/>
            <person name="Sun H."/>
            <person name="Tunlid A."/>
            <person name="Henrissat B."/>
            <person name="Grigoriev I.V."/>
            <person name="Hibbett D.S."/>
            <person name="Martin F."/>
        </authorList>
    </citation>
    <scope>NUCLEOTIDE SEQUENCE [LARGE SCALE GENOMIC DNA]</scope>
    <source>
        <strain evidence="4">LaAM-08-1</strain>
    </source>
</reference>
<dbReference type="STRING" id="1095629.A0A0C9Y8C1"/>
<reference evidence="3 4" key="1">
    <citation type="submission" date="2014-04" db="EMBL/GenBank/DDBJ databases">
        <authorList>
            <consortium name="DOE Joint Genome Institute"/>
            <person name="Kuo A."/>
            <person name="Kohler A."/>
            <person name="Nagy L.G."/>
            <person name="Floudas D."/>
            <person name="Copeland A."/>
            <person name="Barry K.W."/>
            <person name="Cichocki N."/>
            <person name="Veneault-Fourrey C."/>
            <person name="LaButti K."/>
            <person name="Lindquist E.A."/>
            <person name="Lipzen A."/>
            <person name="Lundell T."/>
            <person name="Morin E."/>
            <person name="Murat C."/>
            <person name="Sun H."/>
            <person name="Tunlid A."/>
            <person name="Henrissat B."/>
            <person name="Grigoriev I.V."/>
            <person name="Hibbett D.S."/>
            <person name="Martin F."/>
            <person name="Nordberg H.P."/>
            <person name="Cantor M.N."/>
            <person name="Hua S.X."/>
        </authorList>
    </citation>
    <scope>NUCLEOTIDE SEQUENCE [LARGE SCALE GENOMIC DNA]</scope>
    <source>
        <strain evidence="3 4">LaAM-08-1</strain>
    </source>
</reference>
<feature type="domain" description="DUF7704" evidence="2">
    <location>
        <begin position="6"/>
        <end position="156"/>
    </location>
</feature>
<protein>
    <submittedName>
        <fullName evidence="3">Unplaced genomic scaffold K443scaffold_36, whole genome shotgun sequence</fullName>
    </submittedName>
</protein>
<keyword evidence="1" id="KW-1133">Transmembrane helix</keyword>
<proteinExistence type="predicted"/>
<accession>A0A0C9Y8C1</accession>
<evidence type="ECO:0000313" key="3">
    <source>
        <dbReference type="EMBL" id="KIK04293.1"/>
    </source>
</evidence>
<evidence type="ECO:0000313" key="4">
    <source>
        <dbReference type="Proteomes" id="UP000054477"/>
    </source>
</evidence>
<name>A0A0C9Y8C1_9AGAR</name>
<dbReference type="HOGENOM" id="CLU_112091_3_0_1"/>
<gene>
    <name evidence="3" type="ORF">K443DRAFT_4755</name>
</gene>
<keyword evidence="1" id="KW-0812">Transmembrane</keyword>
<organism evidence="3 4">
    <name type="scientific">Laccaria amethystina LaAM-08-1</name>
    <dbReference type="NCBI Taxonomy" id="1095629"/>
    <lineage>
        <taxon>Eukaryota</taxon>
        <taxon>Fungi</taxon>
        <taxon>Dikarya</taxon>
        <taxon>Basidiomycota</taxon>
        <taxon>Agaricomycotina</taxon>
        <taxon>Agaricomycetes</taxon>
        <taxon>Agaricomycetidae</taxon>
        <taxon>Agaricales</taxon>
        <taxon>Agaricineae</taxon>
        <taxon>Hydnangiaceae</taxon>
        <taxon>Laccaria</taxon>
    </lineage>
</organism>
<dbReference type="PANTHER" id="PTHR37019:SF2">
    <property type="entry name" value="EXPERA DOMAIN-CONTAINING PROTEIN"/>
    <property type="match status" value="1"/>
</dbReference>
<feature type="transmembrane region" description="Helical" evidence="1">
    <location>
        <begin position="12"/>
        <end position="37"/>
    </location>
</feature>
<feature type="transmembrane region" description="Helical" evidence="1">
    <location>
        <begin position="57"/>
        <end position="75"/>
    </location>
</feature>
<sequence length="176" mass="19669">MSDFPALPGFYNFLFLHLEPISAIGPIIMTLISGPSAFYNEVIPPTGPPPENMDPRAAMAIWQLSISYLLLFLLTSLGYRAARDALRNDPVSQERIVGGLMTALAIIDIVHAGTTFTKLPDDVKYTPRNWNTTTHGNVSFCVILHVTRICWFLGVGRKRYYYGQSDFKLTTPEKSN</sequence>
<feature type="transmembrane region" description="Helical" evidence="1">
    <location>
        <begin position="96"/>
        <end position="116"/>
    </location>
</feature>
<dbReference type="Pfam" id="PF24803">
    <property type="entry name" value="DUF7704"/>
    <property type="match status" value="1"/>
</dbReference>